<dbReference type="PROSITE" id="PS50110">
    <property type="entry name" value="RESPONSE_REGULATORY"/>
    <property type="match status" value="1"/>
</dbReference>
<gene>
    <name evidence="8" type="ORF">FB474_2752</name>
</gene>
<evidence type="ECO:0000256" key="1">
    <source>
        <dbReference type="ARBA" id="ARBA00022553"/>
    </source>
</evidence>
<dbReference type="GO" id="GO:0005829">
    <property type="term" value="C:cytosol"/>
    <property type="evidence" value="ECO:0007669"/>
    <property type="project" value="TreeGrafter"/>
</dbReference>
<dbReference type="Pfam" id="PF00072">
    <property type="entry name" value="Response_reg"/>
    <property type="match status" value="1"/>
</dbReference>
<proteinExistence type="predicted"/>
<dbReference type="SMART" id="SM00448">
    <property type="entry name" value="REC"/>
    <property type="match status" value="1"/>
</dbReference>
<name>A0A542ZLV7_9MICO</name>
<dbReference type="GO" id="GO:0006355">
    <property type="term" value="P:regulation of DNA-templated transcription"/>
    <property type="evidence" value="ECO:0007669"/>
    <property type="project" value="TreeGrafter"/>
</dbReference>
<dbReference type="InterPro" id="IPR039420">
    <property type="entry name" value="WalR-like"/>
</dbReference>
<evidence type="ECO:0000256" key="3">
    <source>
        <dbReference type="ARBA" id="ARBA00023015"/>
    </source>
</evidence>
<dbReference type="InterPro" id="IPR011006">
    <property type="entry name" value="CheY-like_superfamily"/>
</dbReference>
<dbReference type="GO" id="GO:0032993">
    <property type="term" value="C:protein-DNA complex"/>
    <property type="evidence" value="ECO:0007669"/>
    <property type="project" value="TreeGrafter"/>
</dbReference>
<keyword evidence="5" id="KW-0804">Transcription</keyword>
<organism evidence="8 9">
    <name type="scientific">Oryzihumus leptocrescens</name>
    <dbReference type="NCBI Taxonomy" id="297536"/>
    <lineage>
        <taxon>Bacteria</taxon>
        <taxon>Bacillati</taxon>
        <taxon>Actinomycetota</taxon>
        <taxon>Actinomycetes</taxon>
        <taxon>Micrococcales</taxon>
        <taxon>Intrasporangiaceae</taxon>
        <taxon>Oryzihumus</taxon>
    </lineage>
</organism>
<dbReference type="InterPro" id="IPR001789">
    <property type="entry name" value="Sig_transdc_resp-reg_receiver"/>
</dbReference>
<evidence type="ECO:0000313" key="9">
    <source>
        <dbReference type="Proteomes" id="UP000319514"/>
    </source>
</evidence>
<keyword evidence="2" id="KW-0902">Two-component regulatory system</keyword>
<dbReference type="GO" id="GO:0000156">
    <property type="term" value="F:phosphorelay response regulator activity"/>
    <property type="evidence" value="ECO:0007669"/>
    <property type="project" value="TreeGrafter"/>
</dbReference>
<evidence type="ECO:0000259" key="7">
    <source>
        <dbReference type="PROSITE" id="PS50110"/>
    </source>
</evidence>
<dbReference type="FunFam" id="3.40.50.2300:FF:000001">
    <property type="entry name" value="DNA-binding response regulator PhoB"/>
    <property type="match status" value="1"/>
</dbReference>
<evidence type="ECO:0000256" key="2">
    <source>
        <dbReference type="ARBA" id="ARBA00023012"/>
    </source>
</evidence>
<evidence type="ECO:0000256" key="5">
    <source>
        <dbReference type="ARBA" id="ARBA00023163"/>
    </source>
</evidence>
<keyword evidence="3" id="KW-0805">Transcription regulation</keyword>
<sequence length="127" mass="13483">MSSDVRVLVADDDRDIRDLVVFKLSQAGYAVQAVSDGAAALAAIQDNPPDLAVLDVMMPGLSGIDVLRKVRQDPGTADLAVILLTAKSRDADVDAGFATGANDYVIKPFSPRELLHRVNVVLARVKA</sequence>
<accession>A0A542ZLV7</accession>
<comment type="caution">
    <text evidence="8">The sequence shown here is derived from an EMBL/GenBank/DDBJ whole genome shotgun (WGS) entry which is preliminary data.</text>
</comment>
<dbReference type="AlphaFoldDB" id="A0A542ZLV7"/>
<dbReference type="GO" id="GO:0000976">
    <property type="term" value="F:transcription cis-regulatory region binding"/>
    <property type="evidence" value="ECO:0007669"/>
    <property type="project" value="TreeGrafter"/>
</dbReference>
<dbReference type="OrthoDB" id="3197131at2"/>
<keyword evidence="4" id="KW-0238">DNA-binding</keyword>
<reference evidence="8 9" key="1">
    <citation type="submission" date="2019-06" db="EMBL/GenBank/DDBJ databases">
        <title>Sequencing the genomes of 1000 actinobacteria strains.</title>
        <authorList>
            <person name="Klenk H.-P."/>
        </authorList>
    </citation>
    <scope>NUCLEOTIDE SEQUENCE [LARGE SCALE GENOMIC DNA]</scope>
    <source>
        <strain evidence="8 9">DSM 18082</strain>
    </source>
</reference>
<dbReference type="SUPFAM" id="SSF52172">
    <property type="entry name" value="CheY-like"/>
    <property type="match status" value="1"/>
</dbReference>
<dbReference type="Proteomes" id="UP000319514">
    <property type="component" value="Unassembled WGS sequence"/>
</dbReference>
<dbReference type="EMBL" id="VFOQ01000001">
    <property type="protein sequence ID" value="TQL61344.1"/>
    <property type="molecule type" value="Genomic_DNA"/>
</dbReference>
<dbReference type="PANTHER" id="PTHR48111">
    <property type="entry name" value="REGULATOR OF RPOS"/>
    <property type="match status" value="1"/>
</dbReference>
<evidence type="ECO:0000256" key="6">
    <source>
        <dbReference type="PROSITE-ProRule" id="PRU00169"/>
    </source>
</evidence>
<feature type="domain" description="Response regulatory" evidence="7">
    <location>
        <begin position="6"/>
        <end position="122"/>
    </location>
</feature>
<dbReference type="RefSeq" id="WP_141789144.1">
    <property type="nucleotide sequence ID" value="NZ_BAAAKX010000001.1"/>
</dbReference>
<evidence type="ECO:0000256" key="4">
    <source>
        <dbReference type="ARBA" id="ARBA00023125"/>
    </source>
</evidence>
<feature type="modified residue" description="4-aspartylphosphate" evidence="6">
    <location>
        <position position="55"/>
    </location>
</feature>
<keyword evidence="1 6" id="KW-0597">Phosphoprotein</keyword>
<protein>
    <submittedName>
        <fullName evidence="8">Response regulator receiver domain-containing protein</fullName>
    </submittedName>
</protein>
<dbReference type="PANTHER" id="PTHR48111:SF1">
    <property type="entry name" value="TWO-COMPONENT RESPONSE REGULATOR ORR33"/>
    <property type="match status" value="1"/>
</dbReference>
<evidence type="ECO:0000313" key="8">
    <source>
        <dbReference type="EMBL" id="TQL61344.1"/>
    </source>
</evidence>
<keyword evidence="9" id="KW-1185">Reference proteome</keyword>
<dbReference type="Gene3D" id="3.40.50.2300">
    <property type="match status" value="1"/>
</dbReference>